<evidence type="ECO:0000313" key="3">
    <source>
        <dbReference type="Proteomes" id="UP001274830"/>
    </source>
</evidence>
<keyword evidence="1" id="KW-0732">Signal</keyword>
<sequence>MRRFYLLSSLVSTLKVVSGQADGLLSSTMESALNMDTIPKDALLYNSPEYRGIGSVAVPVFLLTNLTAAEQEAYQAALVSDTELEFVHPLLRAWTEDYEGTPDDLFRLWRKADDFAFFIDREGAADATILVAAPDDYTMLFSPEAS</sequence>
<feature type="chain" id="PRO_5042014254" evidence="1">
    <location>
        <begin position="20"/>
        <end position="146"/>
    </location>
</feature>
<reference evidence="2" key="1">
    <citation type="submission" date="2023-07" db="EMBL/GenBank/DDBJ databases">
        <title>Black Yeasts Isolated from many extreme environments.</title>
        <authorList>
            <person name="Coleine C."/>
            <person name="Stajich J.E."/>
            <person name="Selbmann L."/>
        </authorList>
    </citation>
    <scope>NUCLEOTIDE SEQUENCE</scope>
    <source>
        <strain evidence="2">CCFEE 5485</strain>
    </source>
</reference>
<keyword evidence="3" id="KW-1185">Reference proteome</keyword>
<proteinExistence type="predicted"/>
<evidence type="ECO:0000256" key="1">
    <source>
        <dbReference type="SAM" id="SignalP"/>
    </source>
</evidence>
<dbReference type="Proteomes" id="UP001274830">
    <property type="component" value="Unassembled WGS sequence"/>
</dbReference>
<evidence type="ECO:0000313" key="2">
    <source>
        <dbReference type="EMBL" id="KAK3674230.1"/>
    </source>
</evidence>
<comment type="caution">
    <text evidence="2">The sequence shown here is derived from an EMBL/GenBank/DDBJ whole genome shotgun (WGS) entry which is preliminary data.</text>
</comment>
<accession>A0AAE1C106</accession>
<dbReference type="EMBL" id="JAUTXT010000020">
    <property type="protein sequence ID" value="KAK3674230.1"/>
    <property type="molecule type" value="Genomic_DNA"/>
</dbReference>
<dbReference type="AlphaFoldDB" id="A0AAE1C106"/>
<name>A0AAE1C106_9PEZI</name>
<protein>
    <submittedName>
        <fullName evidence="2">Uncharacterized protein</fullName>
    </submittedName>
</protein>
<organism evidence="2 3">
    <name type="scientific">Recurvomyces mirabilis</name>
    <dbReference type="NCBI Taxonomy" id="574656"/>
    <lineage>
        <taxon>Eukaryota</taxon>
        <taxon>Fungi</taxon>
        <taxon>Dikarya</taxon>
        <taxon>Ascomycota</taxon>
        <taxon>Pezizomycotina</taxon>
        <taxon>Dothideomycetes</taxon>
        <taxon>Dothideomycetidae</taxon>
        <taxon>Mycosphaerellales</taxon>
        <taxon>Teratosphaeriaceae</taxon>
        <taxon>Recurvomyces</taxon>
    </lineage>
</organism>
<feature type="signal peptide" evidence="1">
    <location>
        <begin position="1"/>
        <end position="19"/>
    </location>
</feature>
<gene>
    <name evidence="2" type="ORF">LTR78_005699</name>
</gene>